<evidence type="ECO:0000256" key="8">
    <source>
        <dbReference type="ARBA" id="ARBA00023136"/>
    </source>
</evidence>
<feature type="domain" description="ABC transmembrane type-1" evidence="10">
    <location>
        <begin position="15"/>
        <end position="210"/>
    </location>
</feature>
<dbReference type="GO" id="GO:0006865">
    <property type="term" value="P:amino acid transport"/>
    <property type="evidence" value="ECO:0007669"/>
    <property type="project" value="UniProtKB-KW"/>
</dbReference>
<evidence type="ECO:0000313" key="12">
    <source>
        <dbReference type="Proteomes" id="UP000199512"/>
    </source>
</evidence>
<organism evidence="11 12">
    <name type="scientific">Peptostreptococcus russellii</name>
    <dbReference type="NCBI Taxonomy" id="215200"/>
    <lineage>
        <taxon>Bacteria</taxon>
        <taxon>Bacillati</taxon>
        <taxon>Bacillota</taxon>
        <taxon>Clostridia</taxon>
        <taxon>Peptostreptococcales</taxon>
        <taxon>Peptostreptococcaceae</taxon>
        <taxon>Peptostreptococcus</taxon>
    </lineage>
</organism>
<evidence type="ECO:0000256" key="3">
    <source>
        <dbReference type="ARBA" id="ARBA00022448"/>
    </source>
</evidence>
<evidence type="ECO:0000313" key="11">
    <source>
        <dbReference type="EMBL" id="SEN58102.1"/>
    </source>
</evidence>
<dbReference type="PROSITE" id="PS50928">
    <property type="entry name" value="ABC_TM1"/>
    <property type="match status" value="1"/>
</dbReference>
<dbReference type="Gene3D" id="1.10.3720.10">
    <property type="entry name" value="MetI-like"/>
    <property type="match status" value="1"/>
</dbReference>
<dbReference type="CDD" id="cd06261">
    <property type="entry name" value="TM_PBP2"/>
    <property type="match status" value="1"/>
</dbReference>
<keyword evidence="4" id="KW-1003">Cell membrane</keyword>
<keyword evidence="6" id="KW-0029">Amino-acid transport</keyword>
<dbReference type="EMBL" id="FODF01000006">
    <property type="protein sequence ID" value="SEN58102.1"/>
    <property type="molecule type" value="Genomic_DNA"/>
</dbReference>
<dbReference type="InterPro" id="IPR035906">
    <property type="entry name" value="MetI-like_sf"/>
</dbReference>
<keyword evidence="7 9" id="KW-1133">Transmembrane helix</keyword>
<feature type="transmembrane region" description="Helical" evidence="9">
    <location>
        <begin position="20"/>
        <end position="42"/>
    </location>
</feature>
<keyword evidence="8 9" id="KW-0472">Membrane</keyword>
<comment type="subcellular location">
    <subcellularLocation>
        <location evidence="1 9">Cell membrane</location>
        <topology evidence="1 9">Multi-pass membrane protein</topology>
    </subcellularLocation>
</comment>
<sequence>MGYLLNYSGMYLHGAGYTILVSFIAVIGGFIIGLLASLARLSKSKILNIISAIYVEVIRDTPLFVQVMIIAFALPQIGINFPSFFGLSGDFTGAAFALTLNSGAYISEIMRSGIQSINKGQMEASRSLGLNYWQSMRYVIVPQAIKNILPALANEFVTLVKESAILSAVGISEIMFVSGAVANATYKAMGPYLVAMVLYFIITFTLSRLIGRFEKKLNSNGR</sequence>
<evidence type="ECO:0000256" key="1">
    <source>
        <dbReference type="ARBA" id="ARBA00004651"/>
    </source>
</evidence>
<evidence type="ECO:0000256" key="9">
    <source>
        <dbReference type="RuleBase" id="RU363032"/>
    </source>
</evidence>
<dbReference type="PANTHER" id="PTHR30614:SF20">
    <property type="entry name" value="GLUTAMINE TRANSPORT SYSTEM PERMEASE PROTEIN GLNP"/>
    <property type="match status" value="1"/>
</dbReference>
<keyword evidence="3 9" id="KW-0813">Transport</keyword>
<name>A0A1H8HPC8_9FIRM</name>
<dbReference type="PANTHER" id="PTHR30614">
    <property type="entry name" value="MEMBRANE COMPONENT OF AMINO ACID ABC TRANSPORTER"/>
    <property type="match status" value="1"/>
</dbReference>
<dbReference type="FunFam" id="1.10.3720.10:FF:000033">
    <property type="entry name" value="Polar amino acid ABC transporter permease"/>
    <property type="match status" value="1"/>
</dbReference>
<evidence type="ECO:0000256" key="6">
    <source>
        <dbReference type="ARBA" id="ARBA00022970"/>
    </source>
</evidence>
<dbReference type="GO" id="GO:0043190">
    <property type="term" value="C:ATP-binding cassette (ABC) transporter complex"/>
    <property type="evidence" value="ECO:0007669"/>
    <property type="project" value="InterPro"/>
</dbReference>
<evidence type="ECO:0000256" key="4">
    <source>
        <dbReference type="ARBA" id="ARBA00022475"/>
    </source>
</evidence>
<evidence type="ECO:0000256" key="7">
    <source>
        <dbReference type="ARBA" id="ARBA00022989"/>
    </source>
</evidence>
<dbReference type="STRING" id="215200.SAMN05216454_10641"/>
<dbReference type="InterPro" id="IPR043429">
    <property type="entry name" value="ArtM/GltK/GlnP/TcyL/YhdX-like"/>
</dbReference>
<feature type="transmembrane region" description="Helical" evidence="9">
    <location>
        <begin position="63"/>
        <end position="85"/>
    </location>
</feature>
<feature type="transmembrane region" description="Helical" evidence="9">
    <location>
        <begin position="192"/>
        <end position="210"/>
    </location>
</feature>
<gene>
    <name evidence="11" type="ORF">SAMN05216454_10641</name>
</gene>
<keyword evidence="5 9" id="KW-0812">Transmembrane</keyword>
<proteinExistence type="inferred from homology"/>
<dbReference type="OrthoDB" id="9787841at2"/>
<dbReference type="InterPro" id="IPR010065">
    <property type="entry name" value="AA_ABC_transptr_permease_3TM"/>
</dbReference>
<evidence type="ECO:0000256" key="5">
    <source>
        <dbReference type="ARBA" id="ARBA00022692"/>
    </source>
</evidence>
<accession>A0A1H8HPC8</accession>
<dbReference type="GO" id="GO:0022857">
    <property type="term" value="F:transmembrane transporter activity"/>
    <property type="evidence" value="ECO:0007669"/>
    <property type="project" value="InterPro"/>
</dbReference>
<dbReference type="Proteomes" id="UP000199512">
    <property type="component" value="Unassembled WGS sequence"/>
</dbReference>
<evidence type="ECO:0000259" key="10">
    <source>
        <dbReference type="PROSITE" id="PS50928"/>
    </source>
</evidence>
<keyword evidence="12" id="KW-1185">Reference proteome</keyword>
<protein>
    <submittedName>
        <fullName evidence="11">Amino acid ABC transporter membrane protein, PAAT family</fullName>
    </submittedName>
</protein>
<reference evidence="11 12" key="1">
    <citation type="submission" date="2016-10" db="EMBL/GenBank/DDBJ databases">
        <authorList>
            <person name="de Groot N.N."/>
        </authorList>
    </citation>
    <scope>NUCLEOTIDE SEQUENCE [LARGE SCALE GENOMIC DNA]</scope>
    <source>
        <strain evidence="11 12">Calf135</strain>
    </source>
</reference>
<dbReference type="Pfam" id="PF00528">
    <property type="entry name" value="BPD_transp_1"/>
    <property type="match status" value="1"/>
</dbReference>
<dbReference type="AlphaFoldDB" id="A0A1H8HPC8"/>
<evidence type="ECO:0000256" key="2">
    <source>
        <dbReference type="ARBA" id="ARBA00010072"/>
    </source>
</evidence>
<dbReference type="InterPro" id="IPR000515">
    <property type="entry name" value="MetI-like"/>
</dbReference>
<dbReference type="NCBIfam" id="TIGR01726">
    <property type="entry name" value="HEQRo_perm_3TM"/>
    <property type="match status" value="1"/>
</dbReference>
<comment type="similarity">
    <text evidence="2">Belongs to the binding-protein-dependent transport system permease family. HisMQ subfamily.</text>
</comment>
<dbReference type="RefSeq" id="WP_091975302.1">
    <property type="nucleotide sequence ID" value="NZ_CAUWDX010000004.1"/>
</dbReference>
<dbReference type="SUPFAM" id="SSF161098">
    <property type="entry name" value="MetI-like"/>
    <property type="match status" value="1"/>
</dbReference>